<dbReference type="InterPro" id="IPR016167">
    <property type="entry name" value="FAD-bd_PCMH_sub1"/>
</dbReference>
<dbReference type="Gene3D" id="3.30.43.10">
    <property type="entry name" value="Uridine Diphospho-n-acetylenolpyruvylglucosamine Reductase, domain 2"/>
    <property type="match status" value="1"/>
</dbReference>
<dbReference type="PROSITE" id="PS51387">
    <property type="entry name" value="FAD_PCMH"/>
    <property type="match status" value="1"/>
</dbReference>
<evidence type="ECO:0000256" key="3">
    <source>
        <dbReference type="ARBA" id="ARBA00023002"/>
    </source>
</evidence>
<dbReference type="PANTHER" id="PTHR42659">
    <property type="entry name" value="XANTHINE DEHYDROGENASE SUBUNIT C-RELATED"/>
    <property type="match status" value="1"/>
</dbReference>
<dbReference type="PANTHER" id="PTHR42659:SF2">
    <property type="entry name" value="XANTHINE DEHYDROGENASE SUBUNIT C-RELATED"/>
    <property type="match status" value="1"/>
</dbReference>
<dbReference type="Gene3D" id="3.30.465.10">
    <property type="match status" value="1"/>
</dbReference>
<reference evidence="5 6" key="1">
    <citation type="submission" date="2018-08" db="EMBL/GenBank/DDBJ databases">
        <title>Bacillus chawlae sp. nov., Bacillus glennii sp. nov., and Bacillus saganii sp. nov. Isolated from the Vehicle Assembly Building at Kennedy Space Center where the Viking Spacecraft were Assembled.</title>
        <authorList>
            <person name="Seuylemezian A."/>
            <person name="Vaishampayan P."/>
        </authorList>
    </citation>
    <scope>NUCLEOTIDE SEQUENCE [LARGE SCALE GENOMIC DNA]</scope>
    <source>
        <strain evidence="5 6">V44-8</strain>
    </source>
</reference>
<dbReference type="InterPro" id="IPR036683">
    <property type="entry name" value="CO_DH_flav_C_dom_sf"/>
</dbReference>
<protein>
    <submittedName>
        <fullName evidence="5">Xanthine dehydrogenase family protein subunit M</fullName>
    </submittedName>
</protein>
<dbReference type="EMBL" id="QVTD01000003">
    <property type="protein sequence ID" value="RFU65155.1"/>
    <property type="molecule type" value="Genomic_DNA"/>
</dbReference>
<keyword evidence="6" id="KW-1185">Reference proteome</keyword>
<evidence type="ECO:0000313" key="6">
    <source>
        <dbReference type="Proteomes" id="UP000262939"/>
    </source>
</evidence>
<feature type="domain" description="FAD-binding PCMH-type" evidence="4">
    <location>
        <begin position="1"/>
        <end position="175"/>
    </location>
</feature>
<dbReference type="OrthoDB" id="9774454at2"/>
<dbReference type="Proteomes" id="UP000262939">
    <property type="component" value="Unassembled WGS sequence"/>
</dbReference>
<keyword evidence="2" id="KW-0274">FAD</keyword>
<dbReference type="InterPro" id="IPR051312">
    <property type="entry name" value="Diverse_Substr_Oxidored"/>
</dbReference>
<dbReference type="SMART" id="SM01092">
    <property type="entry name" value="CO_deh_flav_C"/>
    <property type="match status" value="1"/>
</dbReference>
<name>A0A372LFT6_9BACI</name>
<dbReference type="AlphaFoldDB" id="A0A372LFT6"/>
<sequence>MSFVYHEPKTVQEVIGLLLQYGDDAKLLAGGTDLMVLLTRFKVDPKHVISLNGVQQLTGIYKNATGNLEIGAQVTHREIEKSPLITESLQALKQACSTVGGVQVRNLGTIGGNLCNASPAADTPPVLLVLDAMVNLKGPKGARSLPLQEFLLGPRKVNLEQGELLTSIQIPEVSPNTATVFLKAGRRKAMEISLCSVSARVTLNRNGTADVRIGLGSVAATAVRAHSAEDLLQGKVITTELIKTAAAAAVNDCNPISDVRGSAEYRRMLVESMVRKALIQCLDILQDSNAGTKIS</sequence>
<dbReference type="InterPro" id="IPR002346">
    <property type="entry name" value="Mopterin_DH_FAD-bd"/>
</dbReference>
<gene>
    <name evidence="5" type="ORF">D0466_04395</name>
</gene>
<keyword evidence="1" id="KW-0285">Flavoprotein</keyword>
<dbReference type="Pfam" id="PF03450">
    <property type="entry name" value="CO_deh_flav_C"/>
    <property type="match status" value="1"/>
</dbReference>
<dbReference type="SUPFAM" id="SSF56176">
    <property type="entry name" value="FAD-binding/transporter-associated domain-like"/>
    <property type="match status" value="1"/>
</dbReference>
<evidence type="ECO:0000256" key="2">
    <source>
        <dbReference type="ARBA" id="ARBA00022827"/>
    </source>
</evidence>
<dbReference type="InterPro" id="IPR005107">
    <property type="entry name" value="CO_DH_flav_C"/>
</dbReference>
<dbReference type="InterPro" id="IPR016169">
    <property type="entry name" value="FAD-bd_PCMH_sub2"/>
</dbReference>
<dbReference type="Pfam" id="PF00941">
    <property type="entry name" value="FAD_binding_5"/>
    <property type="match status" value="1"/>
</dbReference>
<proteinExistence type="predicted"/>
<dbReference type="Gene3D" id="3.30.390.50">
    <property type="entry name" value="CO dehydrogenase flavoprotein, C-terminal domain"/>
    <property type="match status" value="1"/>
</dbReference>
<dbReference type="GO" id="GO:0016491">
    <property type="term" value="F:oxidoreductase activity"/>
    <property type="evidence" value="ECO:0007669"/>
    <property type="project" value="UniProtKB-KW"/>
</dbReference>
<comment type="caution">
    <text evidence="5">The sequence shown here is derived from an EMBL/GenBank/DDBJ whole genome shotgun (WGS) entry which is preliminary data.</text>
</comment>
<evidence type="ECO:0000313" key="5">
    <source>
        <dbReference type="EMBL" id="RFU65155.1"/>
    </source>
</evidence>
<accession>A0A372LFT6</accession>
<evidence type="ECO:0000256" key="1">
    <source>
        <dbReference type="ARBA" id="ARBA00022630"/>
    </source>
</evidence>
<dbReference type="GO" id="GO:0071949">
    <property type="term" value="F:FAD binding"/>
    <property type="evidence" value="ECO:0007669"/>
    <property type="project" value="InterPro"/>
</dbReference>
<dbReference type="RefSeq" id="WP_117321331.1">
    <property type="nucleotide sequence ID" value="NZ_QVTD01000003.1"/>
</dbReference>
<evidence type="ECO:0000259" key="4">
    <source>
        <dbReference type="PROSITE" id="PS51387"/>
    </source>
</evidence>
<keyword evidence="3" id="KW-0560">Oxidoreductase</keyword>
<organism evidence="5 6">
    <name type="scientific">Peribacillus glennii</name>
    <dbReference type="NCBI Taxonomy" id="2303991"/>
    <lineage>
        <taxon>Bacteria</taxon>
        <taxon>Bacillati</taxon>
        <taxon>Bacillota</taxon>
        <taxon>Bacilli</taxon>
        <taxon>Bacillales</taxon>
        <taxon>Bacillaceae</taxon>
        <taxon>Peribacillus</taxon>
    </lineage>
</organism>
<dbReference type="SUPFAM" id="SSF55447">
    <property type="entry name" value="CO dehydrogenase flavoprotein C-terminal domain-like"/>
    <property type="match status" value="1"/>
</dbReference>
<dbReference type="FunFam" id="3.30.465.10:FF:000017">
    <property type="entry name" value="Xanthine dehydrogenase, FAD binding subunit"/>
    <property type="match status" value="1"/>
</dbReference>
<dbReference type="InterPro" id="IPR016166">
    <property type="entry name" value="FAD-bd_PCMH"/>
</dbReference>
<dbReference type="InterPro" id="IPR036318">
    <property type="entry name" value="FAD-bd_PCMH-like_sf"/>
</dbReference>